<evidence type="ECO:0000313" key="2">
    <source>
        <dbReference type="EMBL" id="ATQ43918.1"/>
    </source>
</evidence>
<evidence type="ECO:0000313" key="3">
    <source>
        <dbReference type="Proteomes" id="UP000228945"/>
    </source>
</evidence>
<sequence>MIRAAILGLGLAAATATAAWAAPAQEHELRSLGQCALAASLYESLAKPGSPIVLTDADKALIEKMDVAEPTLSKRANTLAETIGKEKAKAVHDKLMTEFKAQLAPEGKPRLPPREALDRYAPIMESCIARSQLLSGLAG</sequence>
<feature type="signal peptide" evidence="1">
    <location>
        <begin position="1"/>
        <end position="21"/>
    </location>
</feature>
<dbReference type="Proteomes" id="UP000228945">
    <property type="component" value="Chromosome"/>
</dbReference>
<accession>A0A2D2B0Z6</accession>
<feature type="chain" id="PRO_5013662534" evidence="1">
    <location>
        <begin position="22"/>
        <end position="139"/>
    </location>
</feature>
<dbReference type="AlphaFoldDB" id="A0A2D2B0Z6"/>
<dbReference type="RefSeq" id="WP_099623166.1">
    <property type="nucleotide sequence ID" value="NZ_CP024201.1"/>
</dbReference>
<evidence type="ECO:0000256" key="1">
    <source>
        <dbReference type="SAM" id="SignalP"/>
    </source>
</evidence>
<gene>
    <name evidence="2" type="ORF">CSW64_16730</name>
</gene>
<proteinExistence type="predicted"/>
<organism evidence="2 3">
    <name type="scientific">Caulobacter mirabilis</name>
    <dbReference type="NCBI Taxonomy" id="69666"/>
    <lineage>
        <taxon>Bacteria</taxon>
        <taxon>Pseudomonadati</taxon>
        <taxon>Pseudomonadota</taxon>
        <taxon>Alphaproteobacteria</taxon>
        <taxon>Caulobacterales</taxon>
        <taxon>Caulobacteraceae</taxon>
        <taxon>Caulobacter</taxon>
    </lineage>
</organism>
<dbReference type="KEGG" id="cmb:CSW64_16730"/>
<reference evidence="2 3" key="1">
    <citation type="submission" date="2017-10" db="EMBL/GenBank/DDBJ databases">
        <title>Genome sequence of Caulobacter mirabilis FWC38.</title>
        <authorList>
            <person name="Fiebig A."/>
            <person name="Crosson S."/>
        </authorList>
    </citation>
    <scope>NUCLEOTIDE SEQUENCE [LARGE SCALE GENOMIC DNA]</scope>
    <source>
        <strain evidence="2 3">FWC 38</strain>
    </source>
</reference>
<name>A0A2D2B0Z6_9CAUL</name>
<dbReference type="EMBL" id="CP024201">
    <property type="protein sequence ID" value="ATQ43918.1"/>
    <property type="molecule type" value="Genomic_DNA"/>
</dbReference>
<keyword evidence="3" id="KW-1185">Reference proteome</keyword>
<keyword evidence="1" id="KW-0732">Signal</keyword>
<protein>
    <submittedName>
        <fullName evidence="2">Uncharacterized protein</fullName>
    </submittedName>
</protein>